<dbReference type="EMBL" id="JARBHB010000011">
    <property type="protein sequence ID" value="KAJ8873346.1"/>
    <property type="molecule type" value="Genomic_DNA"/>
</dbReference>
<proteinExistence type="predicted"/>
<reference evidence="1 2" key="1">
    <citation type="submission" date="2023-02" db="EMBL/GenBank/DDBJ databases">
        <title>LHISI_Scaffold_Assembly.</title>
        <authorList>
            <person name="Stuart O.P."/>
            <person name="Cleave R."/>
            <person name="Magrath M.J.L."/>
            <person name="Mikheyev A.S."/>
        </authorList>
    </citation>
    <scope>NUCLEOTIDE SEQUENCE [LARGE SCALE GENOMIC DNA]</scope>
    <source>
        <strain evidence="1">Daus_M_001</strain>
        <tissue evidence="1">Leg muscle</tissue>
    </source>
</reference>
<keyword evidence="2" id="KW-1185">Reference proteome</keyword>
<comment type="caution">
    <text evidence="1">The sequence shown here is derived from an EMBL/GenBank/DDBJ whole genome shotgun (WGS) entry which is preliminary data.</text>
</comment>
<organism evidence="1 2">
    <name type="scientific">Dryococelus australis</name>
    <dbReference type="NCBI Taxonomy" id="614101"/>
    <lineage>
        <taxon>Eukaryota</taxon>
        <taxon>Metazoa</taxon>
        <taxon>Ecdysozoa</taxon>
        <taxon>Arthropoda</taxon>
        <taxon>Hexapoda</taxon>
        <taxon>Insecta</taxon>
        <taxon>Pterygota</taxon>
        <taxon>Neoptera</taxon>
        <taxon>Polyneoptera</taxon>
        <taxon>Phasmatodea</taxon>
        <taxon>Verophasmatodea</taxon>
        <taxon>Anareolatae</taxon>
        <taxon>Phasmatidae</taxon>
        <taxon>Eurycanthinae</taxon>
        <taxon>Dryococelus</taxon>
    </lineage>
</organism>
<dbReference type="InterPro" id="IPR050951">
    <property type="entry name" value="Retrovirus_Pol_polyprotein"/>
</dbReference>
<dbReference type="PANTHER" id="PTHR37984:SF8">
    <property type="entry name" value="CCHC-TYPE DOMAIN-CONTAINING PROTEIN"/>
    <property type="match status" value="1"/>
</dbReference>
<name>A0ABQ9GMT6_9NEOP</name>
<gene>
    <name evidence="1" type="ORF">PR048_026980</name>
</gene>
<evidence type="ECO:0000313" key="1">
    <source>
        <dbReference type="EMBL" id="KAJ8873346.1"/>
    </source>
</evidence>
<dbReference type="Proteomes" id="UP001159363">
    <property type="component" value="Chromosome 10"/>
</dbReference>
<accession>A0ABQ9GMT6</accession>
<dbReference type="PANTHER" id="PTHR37984">
    <property type="entry name" value="PROTEIN CBG26694"/>
    <property type="match status" value="1"/>
</dbReference>
<sequence length="154" mass="17997">MDQKPLEAIIYKPLRKCPLRLQHMRIRLQAYDVDIKNKPGKEMYIVNAVSRASNEAKYISLSEQEVEAQEICMHLVRANHPPPLPDSPQEIRDLTSGNTVLQKFGWYISQGWPDNIMKVELEISQYCPFREDLAWYDGIIYKGQQILIPLELRK</sequence>
<evidence type="ECO:0000313" key="2">
    <source>
        <dbReference type="Proteomes" id="UP001159363"/>
    </source>
</evidence>
<protein>
    <submittedName>
        <fullName evidence="1">Uncharacterized protein</fullName>
    </submittedName>
</protein>